<accession>A0A1W6N6F5</accession>
<reference evidence="2 3" key="1">
    <citation type="submission" date="2014-06" db="EMBL/GenBank/DDBJ databases">
        <title>The genome of the endonuclear symbiont Nucleicultrix amoebiphila.</title>
        <authorList>
            <person name="Schulz F."/>
            <person name="Horn M."/>
        </authorList>
    </citation>
    <scope>NUCLEOTIDE SEQUENCE [LARGE SCALE GENOMIC DNA]</scope>
    <source>
        <strain evidence="2 3">FS5</strain>
    </source>
</reference>
<name>A0A1W6N6F5_9PROT</name>
<dbReference type="InterPro" id="IPR010406">
    <property type="entry name" value="DUF1003"/>
</dbReference>
<proteinExistence type="predicted"/>
<protein>
    <recommendedName>
        <fullName evidence="4">Cyclic nucleotide-binding protein</fullName>
    </recommendedName>
</protein>
<dbReference type="EMBL" id="CP008743">
    <property type="protein sequence ID" value="ARN85362.1"/>
    <property type="molecule type" value="Genomic_DNA"/>
</dbReference>
<evidence type="ECO:0000313" key="2">
    <source>
        <dbReference type="EMBL" id="ARN85362.1"/>
    </source>
</evidence>
<feature type="transmembrane region" description="Helical" evidence="1">
    <location>
        <begin position="120"/>
        <end position="140"/>
    </location>
</feature>
<dbReference type="STRING" id="1414854.GQ61_08760"/>
<gene>
    <name evidence="2" type="ORF">GQ61_08760</name>
</gene>
<dbReference type="Pfam" id="PF06210">
    <property type="entry name" value="DUF1003"/>
    <property type="match status" value="1"/>
</dbReference>
<evidence type="ECO:0008006" key="4">
    <source>
        <dbReference type="Google" id="ProtNLM"/>
    </source>
</evidence>
<evidence type="ECO:0000313" key="3">
    <source>
        <dbReference type="Proteomes" id="UP000237351"/>
    </source>
</evidence>
<organism evidence="2 3">
    <name type="scientific">Candidatus Nucleicultrix amoebiphila FS5</name>
    <dbReference type="NCBI Taxonomy" id="1414854"/>
    <lineage>
        <taxon>Bacteria</taxon>
        <taxon>Pseudomonadati</taxon>
        <taxon>Pseudomonadota</taxon>
        <taxon>Alphaproteobacteria</taxon>
        <taxon>Holosporales</taxon>
        <taxon>Candidatus Nucleicultricaceae</taxon>
        <taxon>Candidatus Nucleicultrix</taxon>
    </lineage>
</organism>
<dbReference type="OrthoDB" id="9795736at2"/>
<dbReference type="RefSeq" id="WP_085784920.1">
    <property type="nucleotide sequence ID" value="NZ_CP008743.1"/>
</dbReference>
<keyword evidence="1" id="KW-1133">Transmembrane helix</keyword>
<keyword evidence="1" id="KW-0812">Transmembrane</keyword>
<dbReference type="PANTHER" id="PTHR41386:SF1">
    <property type="entry name" value="MEMBRANE PROTEIN"/>
    <property type="match status" value="1"/>
</dbReference>
<feature type="transmembrane region" description="Helical" evidence="1">
    <location>
        <begin position="146"/>
        <end position="169"/>
    </location>
</feature>
<evidence type="ECO:0000256" key="1">
    <source>
        <dbReference type="SAM" id="Phobius"/>
    </source>
</evidence>
<keyword evidence="1" id="KW-0472">Membrane</keyword>
<dbReference type="Proteomes" id="UP000237351">
    <property type="component" value="Chromosome"/>
</dbReference>
<dbReference type="AlphaFoldDB" id="A0A1W6N6F5"/>
<sequence length="234" mass="27843">MPERAQKKCVVCKKRFAESRLFPLALLRHTLYELIHQEYPQVSKTDSICLEDMNHFHSLNLQDVIKKQRVKFGSYERNVIKSFEQNGVISKDISQEYEEKSTFGERISDRVVFFGGSWRFLISFGAFMGLWILMNTYFLIKQSFDPYPYILLNLVLSCLAAVQAPLIMMSQNRQEAKDRMRSEHDYEVNLKAELEIRHLNLKLDHYIKMHWQGIKALEKEHRELIKIIEKRKVR</sequence>
<dbReference type="KEGG" id="naf:GQ61_08760"/>
<keyword evidence="3" id="KW-1185">Reference proteome</keyword>
<dbReference type="PANTHER" id="PTHR41386">
    <property type="entry name" value="INTEGRAL MEMBRANE PROTEIN-RELATED"/>
    <property type="match status" value="1"/>
</dbReference>